<comment type="caution">
    <text evidence="2">The sequence shown here is derived from an EMBL/GenBank/DDBJ whole genome shotgun (WGS) entry which is preliminary data.</text>
</comment>
<sequence length="176" mass="20177">MASYTAYTFTTPSKNTIKYLFNPSKREAEGEGPVVLDQLIETYDSDSDSDIPTSPTPSEEPKPGTVLLRYVARDGGDVRYIYDPTARNGKQYVVAIHREPENWQRLKEEDLGVADEHRLGRMYERYDGGLAGEEHEVVEEQEEQRTWAREREEAARGSKRRDSMVDDGIRMDVDVE</sequence>
<dbReference type="AlphaFoldDB" id="A0A9W4XQQ6"/>
<organism evidence="2 3">
    <name type="scientific">Periconia digitata</name>
    <dbReference type="NCBI Taxonomy" id="1303443"/>
    <lineage>
        <taxon>Eukaryota</taxon>
        <taxon>Fungi</taxon>
        <taxon>Dikarya</taxon>
        <taxon>Ascomycota</taxon>
        <taxon>Pezizomycotina</taxon>
        <taxon>Dothideomycetes</taxon>
        <taxon>Pleosporomycetidae</taxon>
        <taxon>Pleosporales</taxon>
        <taxon>Massarineae</taxon>
        <taxon>Periconiaceae</taxon>
        <taxon>Periconia</taxon>
    </lineage>
</organism>
<evidence type="ECO:0000313" key="2">
    <source>
        <dbReference type="EMBL" id="CAI6337190.1"/>
    </source>
</evidence>
<name>A0A9W4XQQ6_9PLEO</name>
<evidence type="ECO:0000256" key="1">
    <source>
        <dbReference type="SAM" id="MobiDB-lite"/>
    </source>
</evidence>
<protein>
    <submittedName>
        <fullName evidence="2">Uncharacterized protein</fullName>
    </submittedName>
</protein>
<dbReference type="EMBL" id="CAOQHR010000007">
    <property type="protein sequence ID" value="CAI6337190.1"/>
    <property type="molecule type" value="Genomic_DNA"/>
</dbReference>
<accession>A0A9W4XQQ6</accession>
<evidence type="ECO:0000313" key="3">
    <source>
        <dbReference type="Proteomes" id="UP001152607"/>
    </source>
</evidence>
<dbReference type="Proteomes" id="UP001152607">
    <property type="component" value="Unassembled WGS sequence"/>
</dbReference>
<keyword evidence="3" id="KW-1185">Reference proteome</keyword>
<dbReference type="OrthoDB" id="3779880at2759"/>
<gene>
    <name evidence="2" type="ORF">PDIGIT_LOCUS10299</name>
</gene>
<feature type="region of interest" description="Disordered" evidence="1">
    <location>
        <begin position="42"/>
        <end position="63"/>
    </location>
</feature>
<reference evidence="2" key="1">
    <citation type="submission" date="2023-01" db="EMBL/GenBank/DDBJ databases">
        <authorList>
            <person name="Van Ghelder C."/>
            <person name="Rancurel C."/>
        </authorList>
    </citation>
    <scope>NUCLEOTIDE SEQUENCE</scope>
    <source>
        <strain evidence="2">CNCM I-4278</strain>
    </source>
</reference>
<feature type="compositionally biased region" description="Basic and acidic residues" evidence="1">
    <location>
        <begin position="143"/>
        <end position="176"/>
    </location>
</feature>
<feature type="region of interest" description="Disordered" evidence="1">
    <location>
        <begin position="132"/>
        <end position="176"/>
    </location>
</feature>
<proteinExistence type="predicted"/>